<comment type="caution">
    <text evidence="1">The sequence shown here is derived from an EMBL/GenBank/DDBJ whole genome shotgun (WGS) entry which is preliminary data.</text>
</comment>
<keyword evidence="2" id="KW-1185">Reference proteome</keyword>
<reference evidence="2" key="1">
    <citation type="submission" date="2022-10" db="EMBL/GenBank/DDBJ databases">
        <title>Genome assembly of Pristionchus species.</title>
        <authorList>
            <person name="Yoshida K."/>
            <person name="Sommer R.J."/>
        </authorList>
    </citation>
    <scope>NUCLEOTIDE SEQUENCE [LARGE SCALE GENOMIC DNA]</scope>
    <source>
        <strain evidence="2">RS5460</strain>
    </source>
</reference>
<protein>
    <recommendedName>
        <fullName evidence="3">Activin types I and II receptor domain-containing protein</fullName>
    </recommendedName>
</protein>
<name>A0AAN4ZQ65_9BILA</name>
<sequence length="116" mass="13007">LFPLLIASSLAVKQCMMYSNGLVEEVRDCKREWTHDVNSHGCYYAFNYPNSTTLRLETQGTCGAHVCTSGKEDCTVTSTTQRDGGITTTMMCCCYSEKCNPRKRAETLRDSLTKKN</sequence>
<dbReference type="EMBL" id="BTRK01000003">
    <property type="protein sequence ID" value="GMR42402.1"/>
    <property type="molecule type" value="Genomic_DNA"/>
</dbReference>
<feature type="non-terminal residue" evidence="1">
    <location>
        <position position="1"/>
    </location>
</feature>
<proteinExistence type="predicted"/>
<evidence type="ECO:0000313" key="1">
    <source>
        <dbReference type="EMBL" id="GMR42402.1"/>
    </source>
</evidence>
<dbReference type="Proteomes" id="UP001328107">
    <property type="component" value="Unassembled WGS sequence"/>
</dbReference>
<gene>
    <name evidence="1" type="ORF">PMAYCL1PPCAC_12597</name>
</gene>
<accession>A0AAN4ZQ65</accession>
<dbReference type="AlphaFoldDB" id="A0AAN4ZQ65"/>
<organism evidence="1 2">
    <name type="scientific">Pristionchus mayeri</name>
    <dbReference type="NCBI Taxonomy" id="1317129"/>
    <lineage>
        <taxon>Eukaryota</taxon>
        <taxon>Metazoa</taxon>
        <taxon>Ecdysozoa</taxon>
        <taxon>Nematoda</taxon>
        <taxon>Chromadorea</taxon>
        <taxon>Rhabditida</taxon>
        <taxon>Rhabditina</taxon>
        <taxon>Diplogasteromorpha</taxon>
        <taxon>Diplogasteroidea</taxon>
        <taxon>Neodiplogasteridae</taxon>
        <taxon>Pristionchus</taxon>
    </lineage>
</organism>
<evidence type="ECO:0000313" key="2">
    <source>
        <dbReference type="Proteomes" id="UP001328107"/>
    </source>
</evidence>
<evidence type="ECO:0008006" key="3">
    <source>
        <dbReference type="Google" id="ProtNLM"/>
    </source>
</evidence>